<keyword evidence="3" id="KW-1185">Reference proteome</keyword>
<reference evidence="2 3" key="1">
    <citation type="journal article" date="2019" name="Emerg. Microbes Infect.">
        <title>Comprehensive subspecies identification of 175 nontuberculous mycobacteria species based on 7547 genomic profiles.</title>
        <authorList>
            <person name="Matsumoto Y."/>
            <person name="Kinjo T."/>
            <person name="Motooka D."/>
            <person name="Nabeya D."/>
            <person name="Jung N."/>
            <person name="Uechi K."/>
            <person name="Horii T."/>
            <person name="Iida T."/>
            <person name="Fujita J."/>
            <person name="Nakamura S."/>
        </authorList>
    </citation>
    <scope>NUCLEOTIDE SEQUENCE [LARGE SCALE GENOMIC DNA]</scope>
    <source>
        <strain evidence="2 3">JCM 15653</strain>
        <plasmid evidence="2">pJCM15653</plasmid>
    </source>
</reference>
<protein>
    <submittedName>
        <fullName evidence="2">Uncharacterized protein</fullName>
    </submittedName>
</protein>
<proteinExistence type="predicted"/>
<geneLocation type="plasmid" evidence="2 3">
    <name>pJCM15653</name>
</geneLocation>
<organism evidence="2 3">
    <name type="scientific">Mycolicibacterium boenickei</name>
    <dbReference type="NCBI Taxonomy" id="146017"/>
    <lineage>
        <taxon>Bacteria</taxon>
        <taxon>Bacillati</taxon>
        <taxon>Actinomycetota</taxon>
        <taxon>Actinomycetes</taxon>
        <taxon>Mycobacteriales</taxon>
        <taxon>Mycobacteriaceae</taxon>
        <taxon>Mycolicibacterium</taxon>
    </lineage>
</organism>
<evidence type="ECO:0000313" key="3">
    <source>
        <dbReference type="Proteomes" id="UP000466683"/>
    </source>
</evidence>
<dbReference type="Proteomes" id="UP000466683">
    <property type="component" value="Plasmid pJCM15653"/>
</dbReference>
<evidence type="ECO:0000313" key="2">
    <source>
        <dbReference type="EMBL" id="BBX94701.1"/>
    </source>
</evidence>
<sequence length="154" mass="15878">MVAIAATGAITYALSHGGDSQLTPSTEPALTGPSGSSAPTPTYSQAEQAAAKEKLCHVFEVSVRGQEGQGGVVVNGEPNIGLILRTVNSVVAVQNKTNPAVPESLKAAVQKYVETSTDLTTAALGKTPIDELTRLTEVNNEATYVLADECGVPR</sequence>
<dbReference type="RefSeq" id="WP_077743990.1">
    <property type="nucleotide sequence ID" value="NZ_AP022580.1"/>
</dbReference>
<gene>
    <name evidence="2" type="ORF">MBOE_63500</name>
</gene>
<dbReference type="EMBL" id="AP022580">
    <property type="protein sequence ID" value="BBX94701.1"/>
    <property type="molecule type" value="Genomic_DNA"/>
</dbReference>
<accession>A0ABM7J624</accession>
<feature type="region of interest" description="Disordered" evidence="1">
    <location>
        <begin position="15"/>
        <end position="45"/>
    </location>
</feature>
<keyword evidence="2" id="KW-0614">Plasmid</keyword>
<name>A0ABM7J624_9MYCO</name>
<evidence type="ECO:0000256" key="1">
    <source>
        <dbReference type="SAM" id="MobiDB-lite"/>
    </source>
</evidence>
<feature type="compositionally biased region" description="Polar residues" evidence="1">
    <location>
        <begin position="18"/>
        <end position="45"/>
    </location>
</feature>